<feature type="compositionally biased region" description="Gly residues" evidence="1">
    <location>
        <begin position="219"/>
        <end position="228"/>
    </location>
</feature>
<dbReference type="PANTHER" id="PTHR22093:SF0">
    <property type="entry name" value="LEUKOCYTE RECEPTOR CLUSTER MEMBER 1"/>
    <property type="match status" value="1"/>
</dbReference>
<dbReference type="AlphaFoldDB" id="A0A836CIP7"/>
<feature type="domain" description="CBF1-interacting co-repressor CIR N-terminal" evidence="2">
    <location>
        <begin position="12"/>
        <end position="48"/>
    </location>
</feature>
<dbReference type="SMART" id="SM01083">
    <property type="entry name" value="Cir_N"/>
    <property type="match status" value="1"/>
</dbReference>
<feature type="compositionally biased region" description="Gly residues" evidence="1">
    <location>
        <begin position="87"/>
        <end position="98"/>
    </location>
</feature>
<feature type="compositionally biased region" description="Low complexity" evidence="1">
    <location>
        <begin position="349"/>
        <end position="372"/>
    </location>
</feature>
<keyword evidence="4" id="KW-1185">Reference proteome</keyword>
<feature type="compositionally biased region" description="Low complexity" evidence="1">
    <location>
        <begin position="278"/>
        <end position="302"/>
    </location>
</feature>
<feature type="compositionally biased region" description="Polar residues" evidence="1">
    <location>
        <begin position="382"/>
        <end position="394"/>
    </location>
</feature>
<evidence type="ECO:0000313" key="3">
    <source>
        <dbReference type="EMBL" id="KAG5188035.1"/>
    </source>
</evidence>
<evidence type="ECO:0000259" key="2">
    <source>
        <dbReference type="SMART" id="SM01083"/>
    </source>
</evidence>
<accession>A0A836CIP7</accession>
<reference evidence="3" key="1">
    <citation type="submission" date="2021-02" db="EMBL/GenBank/DDBJ databases">
        <title>First Annotated Genome of the Yellow-green Alga Tribonema minus.</title>
        <authorList>
            <person name="Mahan K.M."/>
        </authorList>
    </citation>
    <scope>NUCLEOTIDE SEQUENCE</scope>
    <source>
        <strain evidence="3">UTEX B ZZ1240</strain>
    </source>
</reference>
<dbReference type="InterPro" id="IPR039875">
    <property type="entry name" value="LENG1-like"/>
</dbReference>
<sequence length="394" mass="42490">MSGRLIILPKKSWHVWRRDNLERVKRDERLAAEAQEEADEKAQRADQEIRVETLKRKREQQHQQPSAKVGDGRGRKSQKSTARKGGDAGGGVDQGWGTGAQHVNLFPEPEARSGGNVEHLREKEQQELLRQRREGAAPVALGGDAAGELQLAPWYSKPASAAAAQASTAAATVVVRGRELEGEAAKRALGRDDRRKALLDPMAALIRPVTTAAEHSGGARSGAGGLDVVGGPSAVQLHGGQAPSVLPERRRKSGERRRERSRKEGKKGKRKRKRSRRAASSSSGSGSGSCDSDSSSSSSSSDGGDRRKARRKRLSIAVAATAAAAVVVNNESLEEMRRRRLARERKARQAAAQLQMHGAAGTAARAHAGTPAPDERELRYHSQFNPSFAKQNAR</sequence>
<feature type="compositionally biased region" description="Basic residues" evidence="1">
    <location>
        <begin position="339"/>
        <end position="348"/>
    </location>
</feature>
<dbReference type="EMBL" id="JAFCMP010000079">
    <property type="protein sequence ID" value="KAG5188035.1"/>
    <property type="molecule type" value="Genomic_DNA"/>
</dbReference>
<dbReference type="OrthoDB" id="167771at2759"/>
<feature type="compositionally biased region" description="Basic and acidic residues" evidence="1">
    <location>
        <begin position="40"/>
        <end position="54"/>
    </location>
</feature>
<evidence type="ECO:0000256" key="1">
    <source>
        <dbReference type="SAM" id="MobiDB-lite"/>
    </source>
</evidence>
<protein>
    <recommendedName>
        <fullName evidence="2">CBF1-interacting co-repressor CIR N-terminal domain-containing protein</fullName>
    </recommendedName>
</protein>
<feature type="region of interest" description="Disordered" evidence="1">
    <location>
        <begin position="32"/>
        <end position="134"/>
    </location>
</feature>
<comment type="caution">
    <text evidence="3">The sequence shown here is derived from an EMBL/GenBank/DDBJ whole genome shotgun (WGS) entry which is preliminary data.</text>
</comment>
<gene>
    <name evidence="3" type="ORF">JKP88DRAFT_306193</name>
</gene>
<dbReference type="PANTHER" id="PTHR22093">
    <property type="entry name" value="LEUKOCYTE RECEPTOR CLUSTER LRC MEMBER 1"/>
    <property type="match status" value="1"/>
</dbReference>
<feature type="region of interest" description="Disordered" evidence="1">
    <location>
        <begin position="211"/>
        <end position="312"/>
    </location>
</feature>
<name>A0A836CIP7_9STRA</name>
<dbReference type="Proteomes" id="UP000664859">
    <property type="component" value="Unassembled WGS sequence"/>
</dbReference>
<evidence type="ECO:0000313" key="4">
    <source>
        <dbReference type="Proteomes" id="UP000664859"/>
    </source>
</evidence>
<proteinExistence type="predicted"/>
<feature type="compositionally biased region" description="Basic and acidic residues" evidence="1">
    <location>
        <begin position="118"/>
        <end position="134"/>
    </location>
</feature>
<feature type="compositionally biased region" description="Basic residues" evidence="1">
    <location>
        <begin position="263"/>
        <end position="277"/>
    </location>
</feature>
<feature type="region of interest" description="Disordered" evidence="1">
    <location>
        <begin position="339"/>
        <end position="394"/>
    </location>
</feature>
<organism evidence="3 4">
    <name type="scientific">Tribonema minus</name>
    <dbReference type="NCBI Taxonomy" id="303371"/>
    <lineage>
        <taxon>Eukaryota</taxon>
        <taxon>Sar</taxon>
        <taxon>Stramenopiles</taxon>
        <taxon>Ochrophyta</taxon>
        <taxon>PX clade</taxon>
        <taxon>Xanthophyceae</taxon>
        <taxon>Tribonematales</taxon>
        <taxon>Tribonemataceae</taxon>
        <taxon>Tribonema</taxon>
    </lineage>
</organism>
<dbReference type="InterPro" id="IPR019339">
    <property type="entry name" value="CIR_N_dom"/>
</dbReference>